<protein>
    <recommendedName>
        <fullName evidence="4">SLH domain-containing protein</fullName>
    </recommendedName>
</protein>
<accession>A0A372MFZ0</accession>
<feature type="signal peptide" evidence="1">
    <location>
        <begin position="1"/>
        <end position="21"/>
    </location>
</feature>
<evidence type="ECO:0000313" key="3">
    <source>
        <dbReference type="Proteomes" id="UP000264002"/>
    </source>
</evidence>
<organism evidence="2 3">
    <name type="scientific">Sphaerochaeta halotolerans</name>
    <dbReference type="NCBI Taxonomy" id="2293840"/>
    <lineage>
        <taxon>Bacteria</taxon>
        <taxon>Pseudomonadati</taxon>
        <taxon>Spirochaetota</taxon>
        <taxon>Spirochaetia</taxon>
        <taxon>Spirochaetales</taxon>
        <taxon>Sphaerochaetaceae</taxon>
        <taxon>Sphaerochaeta</taxon>
    </lineage>
</organism>
<name>A0A372MFZ0_9SPIR</name>
<dbReference type="RefSeq" id="WP_117330416.1">
    <property type="nucleotide sequence ID" value="NZ_QUWK01000007.1"/>
</dbReference>
<comment type="caution">
    <text evidence="2">The sequence shown here is derived from an EMBL/GenBank/DDBJ whole genome shotgun (WGS) entry which is preliminary data.</text>
</comment>
<dbReference type="Proteomes" id="UP000264002">
    <property type="component" value="Unassembled WGS sequence"/>
</dbReference>
<reference evidence="2 3" key="2">
    <citation type="submission" date="2018-09" db="EMBL/GenBank/DDBJ databases">
        <title>Genome of Sphaerochaeta halotolerans strain 4-11.</title>
        <authorList>
            <person name="Nazina T.N."/>
            <person name="Sokolova D.S."/>
        </authorList>
    </citation>
    <scope>NUCLEOTIDE SEQUENCE [LARGE SCALE GENOMIC DNA]</scope>
    <source>
        <strain evidence="2 3">4-11</strain>
    </source>
</reference>
<dbReference type="InterPro" id="IPR038636">
    <property type="entry name" value="Wzi_sf"/>
</dbReference>
<sequence length="667" mass="74891">MKRVFVLMSLMVILTMGSVFPAQHTAVPVGHRAYQILEVAQVRGLIENQTAVKPFSASKVLSLLGQIAEQPDALSKAEIDELDSLIAELQASYGTSDSYADTLLSTGYIRTFDEEKGLGAAFGITLASQQTVSLATKEYDSRNSVVAFMKGDIGRYVSFNMDFGFLLDTLNNRVFLPSEFTIPGEGFYMELTEGGSTPGSIPFKEFYSGLTLSPELAISLFDGEMLLRWGSIKRDWGPGLNNLMLSGSARSFDGIDISVNLTHWLRYSVINGSLGKFSLHDIDGQPFLSDYYDGGSKEDKVNYTYNNNFSAHRVELDATENLTLSIFESTIWQKRFEISYLNPFAIYMFQQNSLGDIDDVFAGLDFSYTLPSKARLYGAMAVNEMNVVGDPITMLKAPRNMFAFQAGLVVPLPIGNFSSMTLQWTYIGPFVYTHYPMREFTGAIDPGLLDATETEITIISDQGREFTYTQESDGDPLKITFTQKGSSEEEIDVSSGTTWYSEDGRTMIKKSGEQYLIYETYAETFYVNKGENLGYPLNPNSQEILLQFDLGFPKGWTAQLQGKYQARSGQYGYDMYQYMYYTEDHLYPEKDFWGNVFNHKLSLKATGTKKFEGTPISITASYQFLSEWDRPITNEEDVSFDGRSTEFGPWSDAELDHIVQVGVRIFF</sequence>
<dbReference type="Gene3D" id="2.40.160.130">
    <property type="entry name" value="Capsule assembly protein Wzi"/>
    <property type="match status" value="1"/>
</dbReference>
<evidence type="ECO:0008006" key="4">
    <source>
        <dbReference type="Google" id="ProtNLM"/>
    </source>
</evidence>
<gene>
    <name evidence="2" type="ORF">DYP60_07640</name>
</gene>
<reference evidence="3" key="1">
    <citation type="submission" date="2018-08" db="EMBL/GenBank/DDBJ databases">
        <authorList>
            <person name="Grouzdev D.S."/>
            <person name="Krutkina M.S."/>
        </authorList>
    </citation>
    <scope>NUCLEOTIDE SEQUENCE [LARGE SCALE GENOMIC DNA]</scope>
    <source>
        <strain evidence="3">4-11</strain>
    </source>
</reference>
<dbReference type="EMBL" id="QUWK01000007">
    <property type="protein sequence ID" value="RFU94721.1"/>
    <property type="molecule type" value="Genomic_DNA"/>
</dbReference>
<keyword evidence="3" id="KW-1185">Reference proteome</keyword>
<proteinExistence type="predicted"/>
<feature type="chain" id="PRO_5017076954" description="SLH domain-containing protein" evidence="1">
    <location>
        <begin position="22"/>
        <end position="667"/>
    </location>
</feature>
<evidence type="ECO:0000313" key="2">
    <source>
        <dbReference type="EMBL" id="RFU94721.1"/>
    </source>
</evidence>
<dbReference type="AlphaFoldDB" id="A0A372MFZ0"/>
<keyword evidence="1" id="KW-0732">Signal</keyword>
<evidence type="ECO:0000256" key="1">
    <source>
        <dbReference type="SAM" id="SignalP"/>
    </source>
</evidence>